<accession>A0ABN3VDY9</accession>
<dbReference type="RefSeq" id="WP_344680665.1">
    <property type="nucleotide sequence ID" value="NZ_BAAAUX010000014.1"/>
</dbReference>
<reference evidence="7 8" key="1">
    <citation type="journal article" date="2019" name="Int. J. Syst. Evol. Microbiol.">
        <title>The Global Catalogue of Microorganisms (GCM) 10K type strain sequencing project: providing services to taxonomists for standard genome sequencing and annotation.</title>
        <authorList>
            <consortium name="The Broad Institute Genomics Platform"/>
            <consortium name="The Broad Institute Genome Sequencing Center for Infectious Disease"/>
            <person name="Wu L."/>
            <person name="Ma J."/>
        </authorList>
    </citation>
    <scope>NUCLEOTIDE SEQUENCE [LARGE SCALE GENOMIC DNA]</scope>
    <source>
        <strain evidence="7 8">JCM 9383</strain>
    </source>
</reference>
<evidence type="ECO:0000256" key="4">
    <source>
        <dbReference type="ARBA" id="ARBA00034320"/>
    </source>
</evidence>
<dbReference type="Pfam" id="PF07683">
    <property type="entry name" value="CobW_C"/>
    <property type="match status" value="1"/>
</dbReference>
<dbReference type="InterPro" id="IPR011629">
    <property type="entry name" value="CobW-like_C"/>
</dbReference>
<comment type="catalytic activity">
    <reaction evidence="5">
        <text>GTP + H2O = GDP + phosphate + H(+)</text>
        <dbReference type="Rhea" id="RHEA:19669"/>
        <dbReference type="ChEBI" id="CHEBI:15377"/>
        <dbReference type="ChEBI" id="CHEBI:15378"/>
        <dbReference type="ChEBI" id="CHEBI:37565"/>
        <dbReference type="ChEBI" id="CHEBI:43474"/>
        <dbReference type="ChEBI" id="CHEBI:58189"/>
    </reaction>
    <physiologicalReaction direction="left-to-right" evidence="5">
        <dbReference type="Rhea" id="RHEA:19670"/>
    </physiologicalReaction>
</comment>
<sequence length="348" mass="38206">MDGRIPVIIVAGFLGSGKTTLLNHLLTNNAGARIGVVVNDFGSINIDAMSVAGQVDSMVSLGNGCLCCAVDARGMDDLLSRLARPGADLDVIVVESSGLADPRVMIRLVLACQNKRIGYGGLVEVVDAAEFETTRVRHPELDQHLWFADLVVLNKTDRIDDTAHARIRELVAGLGKGTPVLSTAHGRVDPELLFERPERPRRDDVARQLSFDELLAEHDHDHADSGDCHPHSAYETVEFTSDEPMDPRALMAFLDERPAGVYRIKGFVHFGLPGHRQKFSLHTVGNYLRFQRSRWEAGEQRRTRLVVIGTGIDADSLRQRLASCVADGEHGDGLIEHGMLSVLRFTHS</sequence>
<dbReference type="Gene3D" id="3.40.50.300">
    <property type="entry name" value="P-loop containing nucleotide triphosphate hydrolases"/>
    <property type="match status" value="1"/>
</dbReference>
<keyword evidence="3" id="KW-0143">Chaperone</keyword>
<dbReference type="InterPro" id="IPR051316">
    <property type="entry name" value="Zinc-reg_GTPase_activator"/>
</dbReference>
<keyword evidence="2" id="KW-0378">Hydrolase</keyword>
<dbReference type="EMBL" id="BAAAUX010000014">
    <property type="protein sequence ID" value="GAA2795716.1"/>
    <property type="molecule type" value="Genomic_DNA"/>
</dbReference>
<dbReference type="InterPro" id="IPR027417">
    <property type="entry name" value="P-loop_NTPase"/>
</dbReference>
<dbReference type="SUPFAM" id="SSF90002">
    <property type="entry name" value="Hypothetical protein YjiA, C-terminal domain"/>
    <property type="match status" value="1"/>
</dbReference>
<comment type="similarity">
    <text evidence="4">Belongs to the SIMIBI class G3E GTPase family. ZNG1 subfamily.</text>
</comment>
<keyword evidence="8" id="KW-1185">Reference proteome</keyword>
<dbReference type="SMART" id="SM00833">
    <property type="entry name" value="CobW_C"/>
    <property type="match status" value="1"/>
</dbReference>
<dbReference type="PANTHER" id="PTHR13748:SF62">
    <property type="entry name" value="COBW DOMAIN-CONTAINING PROTEIN"/>
    <property type="match status" value="1"/>
</dbReference>
<keyword evidence="1" id="KW-0547">Nucleotide-binding</keyword>
<dbReference type="CDD" id="cd03112">
    <property type="entry name" value="CobW-like"/>
    <property type="match status" value="1"/>
</dbReference>
<comment type="caution">
    <text evidence="7">The sequence shown here is derived from an EMBL/GenBank/DDBJ whole genome shotgun (WGS) entry which is preliminary data.</text>
</comment>
<organism evidence="7 8">
    <name type="scientific">Saccharopolyspora taberi</name>
    <dbReference type="NCBI Taxonomy" id="60895"/>
    <lineage>
        <taxon>Bacteria</taxon>
        <taxon>Bacillati</taxon>
        <taxon>Actinomycetota</taxon>
        <taxon>Actinomycetes</taxon>
        <taxon>Pseudonocardiales</taxon>
        <taxon>Pseudonocardiaceae</taxon>
        <taxon>Saccharopolyspora</taxon>
    </lineage>
</organism>
<dbReference type="Pfam" id="PF02492">
    <property type="entry name" value="cobW"/>
    <property type="match status" value="1"/>
</dbReference>
<dbReference type="InterPro" id="IPR003495">
    <property type="entry name" value="CobW/HypB/UreG_nucleotide-bd"/>
</dbReference>
<evidence type="ECO:0000313" key="7">
    <source>
        <dbReference type="EMBL" id="GAA2795716.1"/>
    </source>
</evidence>
<dbReference type="SUPFAM" id="SSF52540">
    <property type="entry name" value="P-loop containing nucleoside triphosphate hydrolases"/>
    <property type="match status" value="1"/>
</dbReference>
<protein>
    <submittedName>
        <fullName evidence="7">GTP-binding protein</fullName>
    </submittedName>
</protein>
<dbReference type="Proteomes" id="UP001500979">
    <property type="component" value="Unassembled WGS sequence"/>
</dbReference>
<dbReference type="PANTHER" id="PTHR13748">
    <property type="entry name" value="COBW-RELATED"/>
    <property type="match status" value="1"/>
</dbReference>
<dbReference type="Gene3D" id="3.30.1220.10">
    <property type="entry name" value="CobW-like, C-terminal domain"/>
    <property type="match status" value="1"/>
</dbReference>
<dbReference type="InterPro" id="IPR036627">
    <property type="entry name" value="CobW-likC_sf"/>
</dbReference>
<evidence type="ECO:0000256" key="3">
    <source>
        <dbReference type="ARBA" id="ARBA00023186"/>
    </source>
</evidence>
<gene>
    <name evidence="7" type="ORF">GCM10010470_33490</name>
</gene>
<proteinExistence type="inferred from homology"/>
<evidence type="ECO:0000256" key="5">
    <source>
        <dbReference type="ARBA" id="ARBA00049117"/>
    </source>
</evidence>
<evidence type="ECO:0000259" key="6">
    <source>
        <dbReference type="SMART" id="SM00833"/>
    </source>
</evidence>
<evidence type="ECO:0000256" key="1">
    <source>
        <dbReference type="ARBA" id="ARBA00022741"/>
    </source>
</evidence>
<feature type="domain" description="CobW C-terminal" evidence="6">
    <location>
        <begin position="234"/>
        <end position="325"/>
    </location>
</feature>
<evidence type="ECO:0000313" key="8">
    <source>
        <dbReference type="Proteomes" id="UP001500979"/>
    </source>
</evidence>
<name>A0ABN3VDY9_9PSEU</name>
<evidence type="ECO:0000256" key="2">
    <source>
        <dbReference type="ARBA" id="ARBA00022801"/>
    </source>
</evidence>